<feature type="transmembrane region" description="Helical" evidence="1">
    <location>
        <begin position="35"/>
        <end position="52"/>
    </location>
</feature>
<dbReference type="Pfam" id="PF15947">
    <property type="entry name" value="DUF4755"/>
    <property type="match status" value="1"/>
</dbReference>
<dbReference type="RefSeq" id="WP_038016237.1">
    <property type="nucleotide sequence ID" value="NZ_JPKR02000005.1"/>
</dbReference>
<evidence type="ECO:0000313" key="2">
    <source>
        <dbReference type="EMBL" id="KGD79380.1"/>
    </source>
</evidence>
<keyword evidence="1" id="KW-1133">Transmembrane helix</keyword>
<keyword evidence="1" id="KW-0472">Membrane</keyword>
<dbReference type="eggNOG" id="ENOG5033EFE">
    <property type="taxonomic scope" value="Bacteria"/>
</dbReference>
<feature type="transmembrane region" description="Helical" evidence="1">
    <location>
        <begin position="7"/>
        <end position="29"/>
    </location>
</feature>
<reference evidence="2" key="1">
    <citation type="submission" date="2014-12" db="EMBL/GenBank/DDBJ databases">
        <title>The draft genome of the Tatumella morbirosei type strain, LMG23360T isolated from pineapple rot.</title>
        <authorList>
            <person name="Smits T.H."/>
            <person name="Palmer M."/>
            <person name="Venter S.N."/>
            <person name="Duffy B."/>
            <person name="Steenkamp E.T."/>
            <person name="Chan W.Y."/>
            <person name="Coutinho T.A."/>
            <person name="Coetzee M.P."/>
            <person name="De Maayer P."/>
        </authorList>
    </citation>
    <scope>NUCLEOTIDE SEQUENCE [LARGE SCALE GENOMIC DNA]</scope>
    <source>
        <strain evidence="2">LMG 23360</strain>
    </source>
</reference>
<dbReference type="AlphaFoldDB" id="A0A095VX97"/>
<gene>
    <name evidence="2" type="ORF">HA49_01990</name>
</gene>
<dbReference type="Proteomes" id="UP000029577">
    <property type="component" value="Unassembled WGS sequence"/>
</dbReference>
<keyword evidence="3" id="KW-1185">Reference proteome</keyword>
<dbReference type="InterPro" id="IPR031863">
    <property type="entry name" value="DUF4755"/>
</dbReference>
<evidence type="ECO:0008006" key="4">
    <source>
        <dbReference type="Google" id="ProtNLM"/>
    </source>
</evidence>
<dbReference type="OrthoDB" id="6519183at2"/>
<comment type="caution">
    <text evidence="2">The sequence shown here is derived from an EMBL/GenBank/DDBJ whole genome shotgun (WGS) entry which is preliminary data.</text>
</comment>
<dbReference type="EMBL" id="JPKR02000005">
    <property type="protein sequence ID" value="KGD79380.1"/>
    <property type="molecule type" value="Genomic_DNA"/>
</dbReference>
<organism evidence="2 3">
    <name type="scientific">Tatumella morbirosei</name>
    <dbReference type="NCBI Taxonomy" id="642227"/>
    <lineage>
        <taxon>Bacteria</taxon>
        <taxon>Pseudomonadati</taxon>
        <taxon>Pseudomonadota</taxon>
        <taxon>Gammaproteobacteria</taxon>
        <taxon>Enterobacterales</taxon>
        <taxon>Erwiniaceae</taxon>
        <taxon>Tatumella</taxon>
    </lineage>
</organism>
<name>A0A095VX97_9GAMM</name>
<proteinExistence type="predicted"/>
<accession>A0A095VX97</accession>
<evidence type="ECO:0000256" key="1">
    <source>
        <dbReference type="SAM" id="Phobius"/>
    </source>
</evidence>
<evidence type="ECO:0000313" key="3">
    <source>
        <dbReference type="Proteomes" id="UP000029577"/>
    </source>
</evidence>
<protein>
    <recommendedName>
        <fullName evidence="4">DUF4755 domain-containing protein</fullName>
    </recommendedName>
</protein>
<keyword evidence="1" id="KW-0812">Transmembrane</keyword>
<sequence length="210" mass="23791">MNIYSAIKWLSGVLGLIFFVPSTLMSFYFKAIVNPLYILIGIVLIFIAYKASRKEFDKSSYVKYLNEKSDGFYTYYAKLGSDEYGININTNSRTIDLISGKKSKTVSFDNIKSWNYNVEGISKVNVISGSSSFMNNYTGLMQANAINNKAGAKAWSNNGFFIHTDDLVTPVWHIKIIPDNVGVNVKSDKFWKGVITECQIWMNVMEKVMK</sequence>